<name>A0AA86P5L7_9EUKA</name>
<gene>
    <name evidence="1" type="ORF">HINF_LOCUS19505</name>
    <name evidence="2" type="ORF">HINF_LOCUS30893</name>
</gene>
<protein>
    <submittedName>
        <fullName evidence="2">Hypothetical_protein</fullName>
    </submittedName>
</protein>
<keyword evidence="3" id="KW-1185">Reference proteome</keyword>
<reference evidence="1" key="1">
    <citation type="submission" date="2023-06" db="EMBL/GenBank/DDBJ databases">
        <authorList>
            <person name="Kurt Z."/>
        </authorList>
    </citation>
    <scope>NUCLEOTIDE SEQUENCE</scope>
</reference>
<organism evidence="1">
    <name type="scientific">Hexamita inflata</name>
    <dbReference type="NCBI Taxonomy" id="28002"/>
    <lineage>
        <taxon>Eukaryota</taxon>
        <taxon>Metamonada</taxon>
        <taxon>Diplomonadida</taxon>
        <taxon>Hexamitidae</taxon>
        <taxon>Hexamitinae</taxon>
        <taxon>Hexamita</taxon>
    </lineage>
</organism>
<proteinExistence type="predicted"/>
<evidence type="ECO:0000313" key="3">
    <source>
        <dbReference type="Proteomes" id="UP001642409"/>
    </source>
</evidence>
<reference evidence="2 3" key="2">
    <citation type="submission" date="2024-07" db="EMBL/GenBank/DDBJ databases">
        <authorList>
            <person name="Akdeniz Z."/>
        </authorList>
    </citation>
    <scope>NUCLEOTIDE SEQUENCE [LARGE SCALE GENOMIC DNA]</scope>
</reference>
<dbReference type="Proteomes" id="UP001642409">
    <property type="component" value="Unassembled WGS sequence"/>
</dbReference>
<evidence type="ECO:0000313" key="2">
    <source>
        <dbReference type="EMBL" id="CAL6026540.1"/>
    </source>
</evidence>
<dbReference type="AlphaFoldDB" id="A0AA86P5L7"/>
<sequence>MDERINHYLGLVGKIVKSVLGFQSLNGNHQSIEHDILQQSLNYICRYYQQHLKPDFTTFRFQSLLLFGFDLKHRLHAPFSPLLGPFLGCVRRDVEDSLLELENHFGSFNGME</sequence>
<dbReference type="EMBL" id="CATOUU010000499">
    <property type="protein sequence ID" value="CAI9931860.1"/>
    <property type="molecule type" value="Genomic_DNA"/>
</dbReference>
<dbReference type="EMBL" id="CAXDID020000102">
    <property type="protein sequence ID" value="CAL6026540.1"/>
    <property type="molecule type" value="Genomic_DNA"/>
</dbReference>
<comment type="caution">
    <text evidence="1">The sequence shown here is derived from an EMBL/GenBank/DDBJ whole genome shotgun (WGS) entry which is preliminary data.</text>
</comment>
<evidence type="ECO:0000313" key="1">
    <source>
        <dbReference type="EMBL" id="CAI9931860.1"/>
    </source>
</evidence>
<accession>A0AA86P5L7</accession>